<evidence type="ECO:0000256" key="1">
    <source>
        <dbReference type="SAM" id="Coils"/>
    </source>
</evidence>
<organism evidence="2 3">
    <name type="scientific">Parabacteroides hominis</name>
    <dbReference type="NCBI Taxonomy" id="2763057"/>
    <lineage>
        <taxon>Bacteria</taxon>
        <taxon>Pseudomonadati</taxon>
        <taxon>Bacteroidota</taxon>
        <taxon>Bacteroidia</taxon>
        <taxon>Bacteroidales</taxon>
        <taxon>Tannerellaceae</taxon>
        <taxon>Parabacteroides</taxon>
    </lineage>
</organism>
<evidence type="ECO:0000313" key="3">
    <source>
        <dbReference type="Proteomes" id="UP000651475"/>
    </source>
</evidence>
<name>A0ABR7DUY8_9BACT</name>
<feature type="coiled-coil region" evidence="1">
    <location>
        <begin position="4"/>
        <end position="45"/>
    </location>
</feature>
<reference evidence="2 3" key="1">
    <citation type="submission" date="2020-08" db="EMBL/GenBank/DDBJ databases">
        <title>Genome public.</title>
        <authorList>
            <person name="Liu C."/>
            <person name="Sun Q."/>
        </authorList>
    </citation>
    <scope>NUCLEOTIDE SEQUENCE [LARGE SCALE GENOMIC DNA]</scope>
    <source>
        <strain evidence="2 3">NSJ-79</strain>
    </source>
</reference>
<dbReference type="EMBL" id="JACOOJ010000043">
    <property type="protein sequence ID" value="MBC5634638.1"/>
    <property type="molecule type" value="Genomic_DNA"/>
</dbReference>
<dbReference type="RefSeq" id="WP_186931252.1">
    <property type="nucleotide sequence ID" value="NZ_JACOOJ010000043.1"/>
</dbReference>
<comment type="caution">
    <text evidence="2">The sequence shown here is derived from an EMBL/GenBank/DDBJ whole genome shotgun (WGS) entry which is preliminary data.</text>
</comment>
<dbReference type="Proteomes" id="UP000651475">
    <property type="component" value="Unassembled WGS sequence"/>
</dbReference>
<accession>A0ABR7DUY8</accession>
<gene>
    <name evidence="2" type="ORF">H8S65_17975</name>
</gene>
<evidence type="ECO:0008006" key="4">
    <source>
        <dbReference type="Google" id="ProtNLM"/>
    </source>
</evidence>
<proteinExistence type="predicted"/>
<protein>
    <recommendedName>
        <fullName evidence="4">Transposase</fullName>
    </recommendedName>
</protein>
<keyword evidence="1" id="KW-0175">Coiled coil</keyword>
<sequence>MDNIEDKDKTIAILRHQYAREKKENQVLKDDIALLEYEIEQLKNKLAKKE</sequence>
<keyword evidence="3" id="KW-1185">Reference proteome</keyword>
<evidence type="ECO:0000313" key="2">
    <source>
        <dbReference type="EMBL" id="MBC5634638.1"/>
    </source>
</evidence>